<evidence type="ECO:0000313" key="10">
    <source>
        <dbReference type="Proteomes" id="UP000658131"/>
    </source>
</evidence>
<evidence type="ECO:0000256" key="3">
    <source>
        <dbReference type="ARBA" id="ARBA00022801"/>
    </source>
</evidence>
<dbReference type="InterPro" id="IPR029045">
    <property type="entry name" value="ClpP/crotonase-like_dom_sf"/>
</dbReference>
<sequence length="458" mass="49879">MNRKITIGAAITLAFMFSTVTFITTWIYSTKSFNSTVFNIRERETMYAKIKEVDDLVRQQYYHPIDEDVLGENLVRGYVQGIQDPYATYLTAEQYAETQSDFAGRMVDIGIVCSQSSDGYIRIDQVYEDSPAALSELAAGDLIVKIDELNVTAENYEGATDALKGEPGTTVTLLVRRDSVDKSYTITRRKVEVPTVSSRMIGDAGYLRITEFNDATPDQFGKALNELLSGGAKSLVFDVRNNPGGTIDSVGKILDILLPEGPIVSATYRGSTEPQVLLTSDANEVDLPMAVLINGRSASDAELFAQALKDYSKAKAVGMTSYGKGSMQEVHKLSDGSALVFTVALYNPPGSPNFEGVGVKPDYEVRMPAELEKEFENLDENSDPQLKKALEVVAGLIKDLAPVEEAAPDPTPAPSFESSSEAGTEADEEEPEPEAEEEPEPEAEEEPEPEAEEETDAA</sequence>
<evidence type="ECO:0000256" key="5">
    <source>
        <dbReference type="RuleBase" id="RU004404"/>
    </source>
</evidence>
<dbReference type="Gene3D" id="3.30.750.44">
    <property type="match status" value="1"/>
</dbReference>
<dbReference type="EMBL" id="JACRTB010000018">
    <property type="protein sequence ID" value="MBC8576951.1"/>
    <property type="molecule type" value="Genomic_DNA"/>
</dbReference>
<feature type="domain" description="PDZ" evidence="8">
    <location>
        <begin position="95"/>
        <end position="178"/>
    </location>
</feature>
<dbReference type="InterPro" id="IPR055210">
    <property type="entry name" value="CtpA/B_N"/>
</dbReference>
<dbReference type="SUPFAM" id="SSF52096">
    <property type="entry name" value="ClpP/crotonase"/>
    <property type="match status" value="1"/>
</dbReference>
<evidence type="ECO:0000256" key="7">
    <source>
        <dbReference type="SAM" id="Phobius"/>
    </source>
</evidence>
<dbReference type="Gene3D" id="3.90.226.10">
    <property type="entry name" value="2-enoyl-CoA Hydratase, Chain A, domain 1"/>
    <property type="match status" value="1"/>
</dbReference>
<keyword evidence="7" id="KW-0812">Transmembrane</keyword>
<dbReference type="PROSITE" id="PS50106">
    <property type="entry name" value="PDZ"/>
    <property type="match status" value="1"/>
</dbReference>
<dbReference type="Pfam" id="PF17820">
    <property type="entry name" value="PDZ_6"/>
    <property type="match status" value="1"/>
</dbReference>
<dbReference type="SUPFAM" id="SSF50156">
    <property type="entry name" value="PDZ domain-like"/>
    <property type="match status" value="1"/>
</dbReference>
<dbReference type="NCBIfam" id="TIGR00225">
    <property type="entry name" value="prc"/>
    <property type="match status" value="1"/>
</dbReference>
<dbReference type="InterPro" id="IPR041489">
    <property type="entry name" value="PDZ_6"/>
</dbReference>
<accession>A0ABR7NKL9</accession>
<dbReference type="PANTHER" id="PTHR32060:SF30">
    <property type="entry name" value="CARBOXY-TERMINAL PROCESSING PROTEASE CTPA"/>
    <property type="match status" value="1"/>
</dbReference>
<comment type="caution">
    <text evidence="9">The sequence shown here is derived from an EMBL/GenBank/DDBJ whole genome shotgun (WGS) entry which is preliminary data.</text>
</comment>
<organism evidence="9 10">
    <name type="scientific">Yanshouia hominis</name>
    <dbReference type="NCBI Taxonomy" id="2763673"/>
    <lineage>
        <taxon>Bacteria</taxon>
        <taxon>Bacillati</taxon>
        <taxon>Bacillota</taxon>
        <taxon>Clostridia</taxon>
        <taxon>Eubacteriales</taxon>
        <taxon>Oscillospiraceae</taxon>
        <taxon>Yanshouia</taxon>
    </lineage>
</organism>
<keyword evidence="4 5" id="KW-0720">Serine protease</keyword>
<dbReference type="Pfam" id="PF22694">
    <property type="entry name" value="CtpB_N-like"/>
    <property type="match status" value="1"/>
</dbReference>
<gene>
    <name evidence="9" type="ORF">H8717_11115</name>
</gene>
<dbReference type="PANTHER" id="PTHR32060">
    <property type="entry name" value="TAIL-SPECIFIC PROTEASE"/>
    <property type="match status" value="1"/>
</dbReference>
<keyword evidence="7" id="KW-0472">Membrane</keyword>
<dbReference type="CDD" id="cd06782">
    <property type="entry name" value="cpPDZ_CPP-like"/>
    <property type="match status" value="1"/>
</dbReference>
<dbReference type="SMART" id="SM00228">
    <property type="entry name" value="PDZ"/>
    <property type="match status" value="1"/>
</dbReference>
<keyword evidence="3 5" id="KW-0378">Hydrolase</keyword>
<keyword evidence="2 5" id="KW-0645">Protease</keyword>
<dbReference type="InterPro" id="IPR004447">
    <property type="entry name" value="Peptidase_S41A"/>
</dbReference>
<name>A0ABR7NKL9_9FIRM</name>
<feature type="region of interest" description="Disordered" evidence="6">
    <location>
        <begin position="401"/>
        <end position="458"/>
    </location>
</feature>
<dbReference type="InterPro" id="IPR001478">
    <property type="entry name" value="PDZ"/>
</dbReference>
<dbReference type="CDD" id="cd07560">
    <property type="entry name" value="Peptidase_S41_CPP"/>
    <property type="match status" value="1"/>
</dbReference>
<dbReference type="RefSeq" id="WP_262400426.1">
    <property type="nucleotide sequence ID" value="NZ_JACRTB010000018.1"/>
</dbReference>
<evidence type="ECO:0000256" key="1">
    <source>
        <dbReference type="ARBA" id="ARBA00009179"/>
    </source>
</evidence>
<comment type="similarity">
    <text evidence="1 5">Belongs to the peptidase S41A family.</text>
</comment>
<evidence type="ECO:0000259" key="8">
    <source>
        <dbReference type="PROSITE" id="PS50106"/>
    </source>
</evidence>
<dbReference type="InterPro" id="IPR036034">
    <property type="entry name" value="PDZ_sf"/>
</dbReference>
<dbReference type="Pfam" id="PF03572">
    <property type="entry name" value="Peptidase_S41"/>
    <property type="match status" value="1"/>
</dbReference>
<feature type="transmembrane region" description="Helical" evidence="7">
    <location>
        <begin position="7"/>
        <end position="28"/>
    </location>
</feature>
<feature type="compositionally biased region" description="Acidic residues" evidence="6">
    <location>
        <begin position="424"/>
        <end position="458"/>
    </location>
</feature>
<protein>
    <submittedName>
        <fullName evidence="9">S41 family peptidase</fullName>
    </submittedName>
</protein>
<dbReference type="Gene3D" id="2.30.42.10">
    <property type="match status" value="1"/>
</dbReference>
<evidence type="ECO:0000256" key="4">
    <source>
        <dbReference type="ARBA" id="ARBA00022825"/>
    </source>
</evidence>
<evidence type="ECO:0000256" key="2">
    <source>
        <dbReference type="ARBA" id="ARBA00022670"/>
    </source>
</evidence>
<evidence type="ECO:0000256" key="6">
    <source>
        <dbReference type="SAM" id="MobiDB-lite"/>
    </source>
</evidence>
<reference evidence="9 10" key="1">
    <citation type="submission" date="2020-08" db="EMBL/GenBank/DDBJ databases">
        <title>Genome public.</title>
        <authorList>
            <person name="Liu C."/>
            <person name="Sun Q."/>
        </authorList>
    </citation>
    <scope>NUCLEOTIDE SEQUENCE [LARGE SCALE GENOMIC DNA]</scope>
    <source>
        <strain evidence="9 10">BX1</strain>
    </source>
</reference>
<keyword evidence="7" id="KW-1133">Transmembrane helix</keyword>
<dbReference type="Proteomes" id="UP000658131">
    <property type="component" value="Unassembled WGS sequence"/>
</dbReference>
<evidence type="ECO:0000313" key="9">
    <source>
        <dbReference type="EMBL" id="MBC8576951.1"/>
    </source>
</evidence>
<dbReference type="SMART" id="SM00245">
    <property type="entry name" value="TSPc"/>
    <property type="match status" value="1"/>
</dbReference>
<keyword evidence="10" id="KW-1185">Reference proteome</keyword>
<dbReference type="InterPro" id="IPR005151">
    <property type="entry name" value="Tail-specific_protease"/>
</dbReference>
<proteinExistence type="inferred from homology"/>